<organism evidence="3 4">
    <name type="scientific">Anaeromyxobacter oryzae</name>
    <dbReference type="NCBI Taxonomy" id="2918170"/>
    <lineage>
        <taxon>Bacteria</taxon>
        <taxon>Pseudomonadati</taxon>
        <taxon>Myxococcota</taxon>
        <taxon>Myxococcia</taxon>
        <taxon>Myxococcales</taxon>
        <taxon>Cystobacterineae</taxon>
        <taxon>Anaeromyxobacteraceae</taxon>
        <taxon>Anaeromyxobacter</taxon>
    </lineage>
</organism>
<dbReference type="SUPFAM" id="SSF53218">
    <property type="entry name" value="Molybdenum cofactor biosynthesis proteins"/>
    <property type="match status" value="1"/>
</dbReference>
<dbReference type="Gene3D" id="3.40.980.10">
    <property type="entry name" value="MoaB/Mog-like domain"/>
    <property type="match status" value="1"/>
</dbReference>
<proteinExistence type="inferred from homology"/>
<evidence type="ECO:0000313" key="3">
    <source>
        <dbReference type="EMBL" id="BDG02523.1"/>
    </source>
</evidence>
<dbReference type="PANTHER" id="PTHR13939:SF0">
    <property type="entry name" value="NMN AMIDOHYDROLASE-LIKE PROTEIN YFAY"/>
    <property type="match status" value="1"/>
</dbReference>
<evidence type="ECO:0000259" key="2">
    <source>
        <dbReference type="SMART" id="SM00852"/>
    </source>
</evidence>
<dbReference type="InterPro" id="IPR036425">
    <property type="entry name" value="MoaB/Mog-like_dom_sf"/>
</dbReference>
<name>A0ABN6MS33_9BACT</name>
<dbReference type="PIRSF" id="PIRSF006728">
    <property type="entry name" value="CinA"/>
    <property type="match status" value="1"/>
</dbReference>
<evidence type="ECO:0000256" key="1">
    <source>
        <dbReference type="HAMAP-Rule" id="MF_00226"/>
    </source>
</evidence>
<dbReference type="InterPro" id="IPR041424">
    <property type="entry name" value="CinA_KH"/>
</dbReference>
<dbReference type="Pfam" id="PF00994">
    <property type="entry name" value="MoCF_biosynth"/>
    <property type="match status" value="1"/>
</dbReference>
<dbReference type="EMBL" id="AP025591">
    <property type="protein sequence ID" value="BDG02523.1"/>
    <property type="molecule type" value="Genomic_DNA"/>
</dbReference>
<sequence length="408" mass="43598">MIVEILSTGDELLTGQVVDTNSTWLMDRLWDLGVMVRRKTLVADDRADLVAAIRETAARAELVVMSGGMGPTEDDLTAECVAAVLGVPLELHESSLRVIEERFRKFGRTMTPNNRKQAMFPRGAEVIPNRFGTAPGFAVKVARGEVVCLPGVPLEFKGLADEWVLPRLAARLGDVPAARVLKLFGVPESHADDAMRPVMDDPANAGVRWGYRAHWPEVHVKWTVPGPDAAARADRIRDAVRAIFGEAVWGEAKEELPELVVARLAARGERVALAESCTGGLLAELVTRVPGASNVIDLGVVAYANAMKERLLGVPAGVLAVEGAVSEPVARALAEGARRVGGAAWGVGITGIAGPTGGTPEKPVGTVHVALASAAGTVHVERQYRGDRERIRRQAAYEALNLLRLALR</sequence>
<dbReference type="SUPFAM" id="SSF142433">
    <property type="entry name" value="CinA-like"/>
    <property type="match status" value="1"/>
</dbReference>
<feature type="domain" description="MoaB/Mog" evidence="2">
    <location>
        <begin position="4"/>
        <end position="171"/>
    </location>
</feature>
<dbReference type="PANTHER" id="PTHR13939">
    <property type="entry name" value="NICOTINAMIDE-NUCLEOTIDE AMIDOHYDROLASE PNCC"/>
    <property type="match status" value="1"/>
</dbReference>
<dbReference type="InterPro" id="IPR001453">
    <property type="entry name" value="MoaB/Mog_dom"/>
</dbReference>
<dbReference type="NCBIfam" id="TIGR00200">
    <property type="entry name" value="cinA_nterm"/>
    <property type="match status" value="1"/>
</dbReference>
<dbReference type="HAMAP" id="MF_00226_B">
    <property type="entry name" value="CinA_B"/>
    <property type="match status" value="1"/>
</dbReference>
<dbReference type="SMART" id="SM00852">
    <property type="entry name" value="MoCF_biosynth"/>
    <property type="match status" value="1"/>
</dbReference>
<dbReference type="Gene3D" id="3.90.950.20">
    <property type="entry name" value="CinA-like"/>
    <property type="match status" value="1"/>
</dbReference>
<dbReference type="CDD" id="cd00885">
    <property type="entry name" value="cinA"/>
    <property type="match status" value="1"/>
</dbReference>
<accession>A0ABN6MS33</accession>
<dbReference type="NCBIfam" id="TIGR00177">
    <property type="entry name" value="molyb_syn"/>
    <property type="match status" value="1"/>
</dbReference>
<dbReference type="Pfam" id="PF18146">
    <property type="entry name" value="CinA_KH"/>
    <property type="match status" value="1"/>
</dbReference>
<dbReference type="InterPro" id="IPR008136">
    <property type="entry name" value="CinA_C"/>
</dbReference>
<dbReference type="InterPro" id="IPR008135">
    <property type="entry name" value="Competence-induced_CinA"/>
</dbReference>
<protein>
    <recommendedName>
        <fullName evidence="1">CinA-like protein</fullName>
    </recommendedName>
</protein>
<dbReference type="RefSeq" id="WP_248360219.1">
    <property type="nucleotide sequence ID" value="NZ_AP025591.1"/>
</dbReference>
<dbReference type="NCBIfam" id="TIGR00199">
    <property type="entry name" value="PncC_domain"/>
    <property type="match status" value="1"/>
</dbReference>
<comment type="similarity">
    <text evidence="1">Belongs to the CinA family.</text>
</comment>
<dbReference type="NCBIfam" id="NF001813">
    <property type="entry name" value="PRK00549.1"/>
    <property type="match status" value="1"/>
</dbReference>
<dbReference type="Pfam" id="PF02464">
    <property type="entry name" value="CinA"/>
    <property type="match status" value="1"/>
</dbReference>
<dbReference type="Proteomes" id="UP001162891">
    <property type="component" value="Chromosome"/>
</dbReference>
<dbReference type="InterPro" id="IPR036653">
    <property type="entry name" value="CinA-like_C"/>
</dbReference>
<dbReference type="Gene3D" id="3.30.70.2860">
    <property type="match status" value="1"/>
</dbReference>
<keyword evidence="4" id="KW-1185">Reference proteome</keyword>
<gene>
    <name evidence="3" type="ORF">AMOR_15190</name>
</gene>
<reference evidence="4" key="1">
    <citation type="journal article" date="2022" name="Int. J. Syst. Evol. Microbiol.">
        <title>Anaeromyxobacter oryzae sp. nov., Anaeromyxobacter diazotrophicus sp. nov. and Anaeromyxobacter paludicola sp. nov., isolated from paddy soils.</title>
        <authorList>
            <person name="Itoh H."/>
            <person name="Xu Z."/>
            <person name="Mise K."/>
            <person name="Masuda Y."/>
            <person name="Ushijima N."/>
            <person name="Hayakawa C."/>
            <person name="Shiratori Y."/>
            <person name="Senoo K."/>
        </authorList>
    </citation>
    <scope>NUCLEOTIDE SEQUENCE [LARGE SCALE GENOMIC DNA]</scope>
    <source>
        <strain evidence="4">Red232</strain>
    </source>
</reference>
<dbReference type="InterPro" id="IPR050101">
    <property type="entry name" value="CinA"/>
</dbReference>
<evidence type="ECO:0000313" key="4">
    <source>
        <dbReference type="Proteomes" id="UP001162891"/>
    </source>
</evidence>